<dbReference type="InterPro" id="IPR012337">
    <property type="entry name" value="RNaseH-like_sf"/>
</dbReference>
<dbReference type="Proteomes" id="UP000019143">
    <property type="component" value="Unassembled WGS sequence"/>
</dbReference>
<keyword evidence="2 6" id="KW-0540">Nuclease</keyword>
<dbReference type="GO" id="GO:0000175">
    <property type="term" value="F:3'-5'-RNA exonuclease activity"/>
    <property type="evidence" value="ECO:0007669"/>
    <property type="project" value="InterPro"/>
</dbReference>
<gene>
    <name evidence="6 9" type="primary">orn</name>
    <name evidence="9" type="ORF">XPU_1600</name>
</gene>
<dbReference type="GO" id="GO:0005737">
    <property type="term" value="C:cytoplasm"/>
    <property type="evidence" value="ECO:0007669"/>
    <property type="project" value="UniProtKB-SubCell"/>
</dbReference>
<feature type="active site" evidence="6">
    <location>
        <position position="150"/>
    </location>
</feature>
<evidence type="ECO:0000256" key="4">
    <source>
        <dbReference type="ARBA" id="ARBA00022839"/>
    </source>
</evidence>
<comment type="function">
    <text evidence="6">3'-to-5' exoribonuclease specific for small oligoribonucleotides.</text>
</comment>
<dbReference type="InterPro" id="IPR036397">
    <property type="entry name" value="RNaseH_sf"/>
</dbReference>
<evidence type="ECO:0000256" key="6">
    <source>
        <dbReference type="HAMAP-Rule" id="MF_00045"/>
    </source>
</evidence>
<dbReference type="SMART" id="SM00479">
    <property type="entry name" value="EXOIII"/>
    <property type="match status" value="1"/>
</dbReference>
<dbReference type="EC" id="3.1.-.-" evidence="6"/>
<dbReference type="Gene3D" id="3.30.420.10">
    <property type="entry name" value="Ribonuclease H-like superfamily/Ribonuclease H"/>
    <property type="match status" value="1"/>
</dbReference>
<dbReference type="EMBL" id="BAVB01000236">
    <property type="protein sequence ID" value="GAE50068.1"/>
    <property type="molecule type" value="Genomic_DNA"/>
</dbReference>
<dbReference type="NCBIfam" id="NF003765">
    <property type="entry name" value="PRK05359.1"/>
    <property type="match status" value="1"/>
</dbReference>
<evidence type="ECO:0000256" key="5">
    <source>
        <dbReference type="ARBA" id="ARBA00070964"/>
    </source>
</evidence>
<evidence type="ECO:0000313" key="10">
    <source>
        <dbReference type="Proteomes" id="UP000019143"/>
    </source>
</evidence>
<dbReference type="CDD" id="cd06135">
    <property type="entry name" value="Orn"/>
    <property type="match status" value="1"/>
</dbReference>
<comment type="similarity">
    <text evidence="1 6">Belongs to the oligoribonuclease family.</text>
</comment>
<accession>W4S1N2</accession>
<keyword evidence="6" id="KW-0963">Cytoplasm</keyword>
<name>W4S1N2_9XANT</name>
<keyword evidence="4 6" id="KW-0269">Exonuclease</keyword>
<evidence type="ECO:0000256" key="2">
    <source>
        <dbReference type="ARBA" id="ARBA00022722"/>
    </source>
</evidence>
<keyword evidence="3 6" id="KW-0378">Hydrolase</keyword>
<dbReference type="PANTHER" id="PTHR11046:SF0">
    <property type="entry name" value="OLIGORIBONUCLEASE, MITOCHONDRIAL"/>
    <property type="match status" value="1"/>
</dbReference>
<dbReference type="FunFam" id="3.30.420.10:FF:000003">
    <property type="entry name" value="Oligoribonuclease"/>
    <property type="match status" value="1"/>
</dbReference>
<evidence type="ECO:0000259" key="8">
    <source>
        <dbReference type="SMART" id="SM00479"/>
    </source>
</evidence>
<comment type="caution">
    <text evidence="9">The sequence shown here is derived from an EMBL/GenBank/DDBJ whole genome shotgun (WGS) entry which is preliminary data.</text>
</comment>
<feature type="domain" description="Exonuclease" evidence="8">
    <location>
        <begin position="28"/>
        <end position="201"/>
    </location>
</feature>
<dbReference type="Pfam" id="PF00929">
    <property type="entry name" value="RNase_T"/>
    <property type="match status" value="1"/>
</dbReference>
<dbReference type="PANTHER" id="PTHR11046">
    <property type="entry name" value="OLIGORIBONUCLEASE, MITOCHONDRIAL"/>
    <property type="match status" value="1"/>
</dbReference>
<feature type="region of interest" description="Disordered" evidence="7">
    <location>
        <begin position="1"/>
        <end position="21"/>
    </location>
</feature>
<comment type="subcellular location">
    <subcellularLocation>
        <location evidence="6">Cytoplasm</location>
    </subcellularLocation>
</comment>
<dbReference type="InterPro" id="IPR022894">
    <property type="entry name" value="Oligoribonuclease"/>
</dbReference>
<dbReference type="AlphaFoldDB" id="W4S1N2"/>
<evidence type="ECO:0000256" key="7">
    <source>
        <dbReference type="SAM" id="MobiDB-lite"/>
    </source>
</evidence>
<sequence length="212" mass="23692">MMRALQHPAGDGPPQDGDMADTLAGNDRLIWIDLEMTGLDTDRDSIIEIATIVTDAQLNVLAEGPELAIAHPLATLEAMDEWNRNQHRRSGLWQRVLDSQVSHAQAEAQTVAFLSEWIRAGASPMCGNSICQDRRFLHRQMSRLERYFHYRNLDVSTIKELARRWAPTVANGFAKSSAHTALSDVRDSIDELRHYRQFMGALGGDSQADVPA</sequence>
<dbReference type="SUPFAM" id="SSF53098">
    <property type="entry name" value="Ribonuclease H-like"/>
    <property type="match status" value="1"/>
</dbReference>
<evidence type="ECO:0000313" key="9">
    <source>
        <dbReference type="EMBL" id="GAE50068.1"/>
    </source>
</evidence>
<dbReference type="InterPro" id="IPR013520">
    <property type="entry name" value="Ribonucl_H"/>
</dbReference>
<reference evidence="9 10" key="1">
    <citation type="submission" date="2014-01" db="EMBL/GenBank/DDBJ databases">
        <title>Genome sequence and analysis of Xanthomonas arboricola pv. pruni.</title>
        <authorList>
            <person name="Fujikawa T."/>
            <person name="Nakazono-Nagaoka E."/>
        </authorList>
    </citation>
    <scope>NUCLEOTIDE SEQUENCE [LARGE SCALE GENOMIC DNA]</scope>
    <source>
        <strain evidence="10">MAFF 311562</strain>
    </source>
</reference>
<protein>
    <recommendedName>
        <fullName evidence="5 6">Oligoribonuclease</fullName>
        <ecNumber evidence="6">3.1.-.-</ecNumber>
    </recommendedName>
</protein>
<evidence type="ECO:0000256" key="3">
    <source>
        <dbReference type="ARBA" id="ARBA00022801"/>
    </source>
</evidence>
<organism evidence="9 10">
    <name type="scientific">Xanthomonas arboricola pv. pruni str. MAFF 311562</name>
    <dbReference type="NCBI Taxonomy" id="1414836"/>
    <lineage>
        <taxon>Bacteria</taxon>
        <taxon>Pseudomonadati</taxon>
        <taxon>Pseudomonadota</taxon>
        <taxon>Gammaproteobacteria</taxon>
        <taxon>Lysobacterales</taxon>
        <taxon>Lysobacteraceae</taxon>
        <taxon>Xanthomonas</taxon>
    </lineage>
</organism>
<dbReference type="GO" id="GO:0006259">
    <property type="term" value="P:DNA metabolic process"/>
    <property type="evidence" value="ECO:0007669"/>
    <property type="project" value="UniProtKB-ARBA"/>
</dbReference>
<proteinExistence type="inferred from homology"/>
<dbReference type="GO" id="GO:0003676">
    <property type="term" value="F:nucleic acid binding"/>
    <property type="evidence" value="ECO:0007669"/>
    <property type="project" value="InterPro"/>
</dbReference>
<evidence type="ECO:0000256" key="1">
    <source>
        <dbReference type="ARBA" id="ARBA00009921"/>
    </source>
</evidence>
<dbReference type="HAMAP" id="MF_00045">
    <property type="entry name" value="Oligoribonuclease"/>
    <property type="match status" value="1"/>
</dbReference>